<organism evidence="1">
    <name type="scientific">Picea sitchensis</name>
    <name type="common">Sitka spruce</name>
    <name type="synonym">Pinus sitchensis</name>
    <dbReference type="NCBI Taxonomy" id="3332"/>
    <lineage>
        <taxon>Eukaryota</taxon>
        <taxon>Viridiplantae</taxon>
        <taxon>Streptophyta</taxon>
        <taxon>Embryophyta</taxon>
        <taxon>Tracheophyta</taxon>
        <taxon>Spermatophyta</taxon>
        <taxon>Pinopsida</taxon>
        <taxon>Pinidae</taxon>
        <taxon>Conifers I</taxon>
        <taxon>Pinales</taxon>
        <taxon>Pinaceae</taxon>
        <taxon>Picea</taxon>
    </lineage>
</organism>
<dbReference type="EMBL" id="BT124724">
    <property type="protein sequence ID" value="ADE77957.1"/>
    <property type="molecule type" value="mRNA"/>
</dbReference>
<accession>D5AEI8</accession>
<sequence length="57" mass="6519">MIFTAFARQRHCLNQIMFMYFQNSTMSPNICSLYYCNICIGWKGARGSNIGGSRVLC</sequence>
<name>D5AEI8_PICSI</name>
<reference evidence="1" key="1">
    <citation type="submission" date="2010-04" db="EMBL/GenBank/DDBJ databases">
        <authorList>
            <person name="Reid K.E."/>
            <person name="Liao N."/>
            <person name="Chan S."/>
            <person name="Docking R."/>
            <person name="Taylor G."/>
            <person name="Moore R."/>
            <person name="Mayo M."/>
            <person name="Munro S."/>
            <person name="King J."/>
            <person name="Yanchuk A."/>
            <person name="Holt R."/>
            <person name="Jones S."/>
            <person name="Marra M."/>
            <person name="Ritland C.E."/>
            <person name="Ritland K."/>
            <person name="Bohlmann J."/>
        </authorList>
    </citation>
    <scope>NUCLEOTIDE SEQUENCE</scope>
    <source>
        <tissue evidence="1">Bud</tissue>
    </source>
</reference>
<proteinExistence type="evidence at transcript level"/>
<protein>
    <submittedName>
        <fullName evidence="1">Uncharacterized protein</fullName>
    </submittedName>
</protein>
<evidence type="ECO:0000313" key="1">
    <source>
        <dbReference type="EMBL" id="ADE77957.1"/>
    </source>
</evidence>
<dbReference type="AlphaFoldDB" id="D5AEI8"/>